<reference evidence="3" key="1">
    <citation type="submission" date="2022-11" db="UniProtKB">
        <authorList>
            <consortium name="WormBaseParasite"/>
        </authorList>
    </citation>
    <scope>IDENTIFICATION</scope>
</reference>
<dbReference type="AlphaFoldDB" id="A0A915L2N8"/>
<dbReference type="WBParaSite" id="nRc.2.0.1.t45394-RA">
    <property type="protein sequence ID" value="nRc.2.0.1.t45394-RA"/>
    <property type="gene ID" value="nRc.2.0.1.g45394"/>
</dbReference>
<proteinExistence type="predicted"/>
<protein>
    <submittedName>
        <fullName evidence="3">Uncharacterized protein</fullName>
    </submittedName>
</protein>
<name>A0A915L2N8_ROMCU</name>
<evidence type="ECO:0000313" key="3">
    <source>
        <dbReference type="WBParaSite" id="nRc.2.0.1.t45394-RA"/>
    </source>
</evidence>
<sequence length="69" mass="7674">MYGKDTGLCSQMERSSLLSQDLFAAPSQQANGSIRYPPYQNPMLAQAPSQRQPNAKPPAQRFEPASQQY</sequence>
<evidence type="ECO:0000313" key="2">
    <source>
        <dbReference type="Proteomes" id="UP000887565"/>
    </source>
</evidence>
<accession>A0A915L2N8</accession>
<feature type="region of interest" description="Disordered" evidence="1">
    <location>
        <begin position="29"/>
        <end position="69"/>
    </location>
</feature>
<dbReference type="Proteomes" id="UP000887565">
    <property type="component" value="Unplaced"/>
</dbReference>
<keyword evidence="2" id="KW-1185">Reference proteome</keyword>
<evidence type="ECO:0000256" key="1">
    <source>
        <dbReference type="SAM" id="MobiDB-lite"/>
    </source>
</evidence>
<organism evidence="2 3">
    <name type="scientific">Romanomermis culicivorax</name>
    <name type="common">Nematode worm</name>
    <dbReference type="NCBI Taxonomy" id="13658"/>
    <lineage>
        <taxon>Eukaryota</taxon>
        <taxon>Metazoa</taxon>
        <taxon>Ecdysozoa</taxon>
        <taxon>Nematoda</taxon>
        <taxon>Enoplea</taxon>
        <taxon>Dorylaimia</taxon>
        <taxon>Mermithida</taxon>
        <taxon>Mermithoidea</taxon>
        <taxon>Mermithidae</taxon>
        <taxon>Romanomermis</taxon>
    </lineage>
</organism>